<dbReference type="PANTHER" id="PTHR11675:SF134">
    <property type="entry name" value="N-ACETYLGALACTOSAMINYLTRANSFERASE 4-RELATED"/>
    <property type="match status" value="1"/>
</dbReference>
<keyword evidence="10 12" id="KW-0808">Transferase</keyword>
<dbReference type="InterPro" id="IPR001173">
    <property type="entry name" value="Glyco_trans_2-like"/>
</dbReference>
<dbReference type="GO" id="GO:0006493">
    <property type="term" value="P:protein O-linked glycosylation"/>
    <property type="evidence" value="ECO:0007669"/>
    <property type="project" value="TreeGrafter"/>
</dbReference>
<dbReference type="OrthoDB" id="6159198at2759"/>
<dbReference type="CDD" id="cd02510">
    <property type="entry name" value="pp-GalNAc-T"/>
    <property type="match status" value="1"/>
</dbReference>
<dbReference type="Gene3D" id="3.90.550.10">
    <property type="entry name" value="Spore Coat Polysaccharide Biosynthesis Protein SpsA, Chain A"/>
    <property type="match status" value="1"/>
</dbReference>
<keyword evidence="13" id="KW-1185">Reference proteome</keyword>
<dbReference type="Pfam" id="PF00535">
    <property type="entry name" value="Glycos_transf_2"/>
    <property type="match status" value="1"/>
</dbReference>
<dbReference type="InterPro" id="IPR035992">
    <property type="entry name" value="Ricin_B-like_lectins"/>
</dbReference>
<dbReference type="SUPFAM" id="SSF50370">
    <property type="entry name" value="Ricin B-like lectins"/>
    <property type="match status" value="1"/>
</dbReference>
<evidence type="ECO:0000256" key="3">
    <source>
        <dbReference type="ARBA" id="ARBA00022692"/>
    </source>
</evidence>
<evidence type="ECO:0000256" key="10">
    <source>
        <dbReference type="RuleBase" id="RU361242"/>
    </source>
</evidence>
<keyword evidence="6 10" id="KW-0472">Membrane</keyword>
<protein>
    <recommendedName>
        <fullName evidence="10">Polypeptide N-acetylgalactosaminyltransferase</fullName>
        <ecNumber evidence="10">2.4.1.-</ecNumber>
    </recommendedName>
    <alternativeName>
        <fullName evidence="10">Protein-UDP acetylgalactosaminyltransferase</fullName>
    </alternativeName>
</protein>
<keyword evidence="5 10" id="KW-1133">Transmembrane helix</keyword>
<dbReference type="AlphaFoldDB" id="A0A068Y8M7"/>
<sequence>MRLRLWFLFRVLLVLAIISFLYLYLKHSDDLPVEHSDESSVDYHNYNLMGEERHRSGPGEQGAPVYLSGEEKELSQRVFTENGFCRVVSDKIALDRAIPDLRHEQCSSKRYSRYLPSVSVVIPVFQEHWTTLLRTVVTVTKRSPPGVIKEIILVDDGSVKDFLKGRLDTYAKTEWPPGYLKVIHHEKRVGLIAARLTGARAATGDVLLFLDSHVEAGTNWLPPLLDPIVNDYRTVVCPFIDVIDHDTFEYRAQDEGCRGAFDWNLNYKRVPRLPEDKNNPTEPFDSPIMAGGLFAISAKWFWELGGYDPGLAIWGCEQYEISFKIWMCGGRMVDAPCSRIGHIYRGKANFPSANAGDFLSRNYRRLMDVWMDQYSEYVYQRRPHLRNVDPGNLSEQLRLKKKLHCKSFDWFMKNVAFDLTKYYPPVIPIPGATGKIYMATDKSYCIAPSSPDVMTLVKCTGTFAAFEHTWHEDVMIKGTDDCWDVPNTVRGAPIKQFACHGHKGNQHFRLQWTRALEQLCGGGGREDACLPRALQRYCIRATLGLGDGPVETRQETRKGAPPGALDGCVLQVLSPPFPPHSIPSHLCLQVRMCTFFTFLPSTTTLLLAQES</sequence>
<dbReference type="SUPFAM" id="SSF53448">
    <property type="entry name" value="Nucleotide-diphospho-sugar transferases"/>
    <property type="match status" value="1"/>
</dbReference>
<reference evidence="12" key="1">
    <citation type="journal article" date="2013" name="Nature">
        <title>The genomes of four tapeworm species reveal adaptations to parasitism.</title>
        <authorList>
            <person name="Tsai I.J."/>
            <person name="Zarowiecki M."/>
            <person name="Holroyd N."/>
            <person name="Garciarrubio A."/>
            <person name="Sanchez-Flores A."/>
            <person name="Brooks K.L."/>
            <person name="Tracey A."/>
            <person name="Bobes R.J."/>
            <person name="Fragoso G."/>
            <person name="Sciutto E."/>
            <person name="Aslett M."/>
            <person name="Beasley H."/>
            <person name="Bennett H.M."/>
            <person name="Cai J."/>
            <person name="Camicia F."/>
            <person name="Clark R."/>
            <person name="Cucher M."/>
            <person name="De Silva N."/>
            <person name="Day T.A."/>
            <person name="Deplazes P."/>
            <person name="Estrada K."/>
            <person name="Fernandez C."/>
            <person name="Holland P.W."/>
            <person name="Hou J."/>
            <person name="Hu S."/>
            <person name="Huckvale T."/>
            <person name="Hung S.S."/>
            <person name="Kamenetzky L."/>
            <person name="Keane J.A."/>
            <person name="Kiss F."/>
            <person name="Koziol U."/>
            <person name="Lambert O."/>
            <person name="Liu K."/>
            <person name="Luo X."/>
            <person name="Luo Y."/>
            <person name="Macchiaroli N."/>
            <person name="Nichol S."/>
            <person name="Paps J."/>
            <person name="Parkinson J."/>
            <person name="Pouchkina-Stantcheva N."/>
            <person name="Riddiford N."/>
            <person name="Rosenzvit M."/>
            <person name="Salinas G."/>
            <person name="Wasmuth J.D."/>
            <person name="Zamanian M."/>
            <person name="Zheng Y."/>
            <person name="Cai X."/>
            <person name="Soberon X."/>
            <person name="Olson P.D."/>
            <person name="Laclette J.P."/>
            <person name="Brehm K."/>
            <person name="Berriman M."/>
            <person name="Garciarrubio A."/>
            <person name="Bobes R.J."/>
            <person name="Fragoso G."/>
            <person name="Sanchez-Flores A."/>
            <person name="Estrada K."/>
            <person name="Cevallos M.A."/>
            <person name="Morett E."/>
            <person name="Gonzalez V."/>
            <person name="Portillo T."/>
            <person name="Ochoa-Leyva A."/>
            <person name="Jose M.V."/>
            <person name="Sciutto E."/>
            <person name="Landa A."/>
            <person name="Jimenez L."/>
            <person name="Valdes V."/>
            <person name="Carrero J.C."/>
            <person name="Larralde C."/>
            <person name="Morales-Montor J."/>
            <person name="Limon-Lason J."/>
            <person name="Soberon X."/>
            <person name="Laclette J.P."/>
        </authorList>
    </citation>
    <scope>NUCLEOTIDE SEQUENCE [LARGE SCALE GENOMIC DNA]</scope>
</reference>
<dbReference type="OMA" id="MGLGPQK"/>
<evidence type="ECO:0000256" key="6">
    <source>
        <dbReference type="ARBA" id="ARBA00023136"/>
    </source>
</evidence>
<dbReference type="eggNOG" id="KOG3736">
    <property type="taxonomic scope" value="Eukaryota"/>
</dbReference>
<dbReference type="PANTHER" id="PTHR11675">
    <property type="entry name" value="N-ACETYLGALACTOSAMINYLTRANSFERASE"/>
    <property type="match status" value="1"/>
</dbReference>
<keyword evidence="10" id="KW-0328">Glycosyltransferase</keyword>
<dbReference type="Gene3D" id="2.80.10.50">
    <property type="match status" value="1"/>
</dbReference>
<comment type="similarity">
    <text evidence="2 10">Belongs to the glycosyltransferase 2 family. GalNAc-T subfamily.</text>
</comment>
<accession>A0A068Y8M7</accession>
<keyword evidence="8" id="KW-0325">Glycoprotein</keyword>
<evidence type="ECO:0000256" key="9">
    <source>
        <dbReference type="ARBA" id="ARBA00037847"/>
    </source>
</evidence>
<evidence type="ECO:0000256" key="5">
    <source>
        <dbReference type="ARBA" id="ARBA00022989"/>
    </source>
</evidence>
<keyword evidence="10" id="KW-0333">Golgi apparatus</keyword>
<dbReference type="Proteomes" id="UP000017246">
    <property type="component" value="Unassembled WGS sequence"/>
</dbReference>
<evidence type="ECO:0000259" key="11">
    <source>
        <dbReference type="Pfam" id="PF00535"/>
    </source>
</evidence>
<keyword evidence="3 10" id="KW-0812">Transmembrane</keyword>
<evidence type="ECO:0000256" key="4">
    <source>
        <dbReference type="ARBA" id="ARBA00022968"/>
    </source>
</evidence>
<evidence type="ECO:0000256" key="7">
    <source>
        <dbReference type="ARBA" id="ARBA00023157"/>
    </source>
</evidence>
<comment type="pathway">
    <text evidence="10">Protein modification; protein glycosylation.</text>
</comment>
<reference evidence="12" key="2">
    <citation type="submission" date="2015-11" db="EMBL/GenBank/DDBJ databases">
        <authorList>
            <person name="Zhang Y."/>
            <person name="Guo Z."/>
        </authorList>
    </citation>
    <scope>NUCLEOTIDE SEQUENCE</scope>
</reference>
<feature type="domain" description="Glycosyltransferase 2-like" evidence="11">
    <location>
        <begin position="119"/>
        <end position="304"/>
    </location>
</feature>
<dbReference type="InterPro" id="IPR029044">
    <property type="entry name" value="Nucleotide-diphossugar_trans"/>
</dbReference>
<dbReference type="STRING" id="6211.A0A068Y8M7"/>
<evidence type="ECO:0000256" key="1">
    <source>
        <dbReference type="ARBA" id="ARBA00004606"/>
    </source>
</evidence>
<evidence type="ECO:0000256" key="8">
    <source>
        <dbReference type="ARBA" id="ARBA00023180"/>
    </source>
</evidence>
<dbReference type="GO" id="GO:0000139">
    <property type="term" value="C:Golgi membrane"/>
    <property type="evidence" value="ECO:0007669"/>
    <property type="project" value="UniProtKB-SubCell"/>
</dbReference>
<comment type="subcellular location">
    <subcellularLocation>
        <location evidence="9">Endomembrane system</location>
        <topology evidence="9">Single-pass membrane protein</topology>
    </subcellularLocation>
    <subcellularLocation>
        <location evidence="10">Golgi apparatus membrane</location>
        <topology evidence="10">Single-pass type II membrane protein</topology>
    </subcellularLocation>
    <subcellularLocation>
        <location evidence="1">Membrane</location>
        <topology evidence="1">Single-pass type II membrane protein</topology>
    </subcellularLocation>
</comment>
<organism evidence="12 13">
    <name type="scientific">Echinococcus multilocularis</name>
    <name type="common">Fox tapeworm</name>
    <dbReference type="NCBI Taxonomy" id="6211"/>
    <lineage>
        <taxon>Eukaryota</taxon>
        <taxon>Metazoa</taxon>
        <taxon>Spiralia</taxon>
        <taxon>Lophotrochozoa</taxon>
        <taxon>Platyhelminthes</taxon>
        <taxon>Cestoda</taxon>
        <taxon>Eucestoda</taxon>
        <taxon>Cyclophyllidea</taxon>
        <taxon>Taeniidae</taxon>
        <taxon>Echinococcus</taxon>
    </lineage>
</organism>
<evidence type="ECO:0000313" key="12">
    <source>
        <dbReference type="EMBL" id="CUT99034.1"/>
    </source>
</evidence>
<keyword evidence="4" id="KW-0735">Signal-anchor</keyword>
<dbReference type="GO" id="GO:0030246">
    <property type="term" value="F:carbohydrate binding"/>
    <property type="evidence" value="ECO:0007669"/>
    <property type="project" value="UniProtKB-KW"/>
</dbReference>
<comment type="cofactor">
    <cofactor evidence="10">
        <name>Mn(2+)</name>
        <dbReference type="ChEBI" id="CHEBI:29035"/>
    </cofactor>
</comment>
<dbReference type="InterPro" id="IPR045885">
    <property type="entry name" value="GalNAc-T"/>
</dbReference>
<keyword evidence="7 10" id="KW-1015">Disulfide bond</keyword>
<dbReference type="FunFam" id="3.90.550.10:FF:000029">
    <property type="entry name" value="Polypeptide N-acetylgalactosaminyltransferase"/>
    <property type="match status" value="1"/>
</dbReference>
<keyword evidence="10" id="KW-0464">Manganese</keyword>
<dbReference type="GO" id="GO:0004653">
    <property type="term" value="F:polypeptide N-acetylgalactosaminyltransferase activity"/>
    <property type="evidence" value="ECO:0007669"/>
    <property type="project" value="TreeGrafter"/>
</dbReference>
<keyword evidence="10" id="KW-0430">Lectin</keyword>
<evidence type="ECO:0000313" key="13">
    <source>
        <dbReference type="Proteomes" id="UP000017246"/>
    </source>
</evidence>
<dbReference type="UniPathway" id="UPA00378"/>
<name>A0A068Y8M7_ECHMU</name>
<dbReference type="EMBL" id="LN902845">
    <property type="protein sequence ID" value="CUT99034.1"/>
    <property type="molecule type" value="Genomic_DNA"/>
</dbReference>
<dbReference type="EC" id="2.4.1.-" evidence="10"/>
<proteinExistence type="inferred from homology"/>
<evidence type="ECO:0000256" key="2">
    <source>
        <dbReference type="ARBA" id="ARBA00005680"/>
    </source>
</evidence>
<feature type="transmembrane region" description="Helical" evidence="10">
    <location>
        <begin position="7"/>
        <end position="25"/>
    </location>
</feature>